<dbReference type="AlphaFoldDB" id="A0A8T2N8A5"/>
<proteinExistence type="predicted"/>
<accession>A0A8T2N8A5</accession>
<keyword evidence="1" id="KW-0812">Transmembrane</keyword>
<reference evidence="2" key="1">
    <citation type="thesis" date="2021" institute="BYU ScholarsArchive" country="Provo, UT, USA">
        <title>Applications of and Algorithms for Genome Assembly and Genomic Analyses with an Emphasis on Marine Teleosts.</title>
        <authorList>
            <person name="Pickett B.D."/>
        </authorList>
    </citation>
    <scope>NUCLEOTIDE SEQUENCE</scope>
    <source>
        <strain evidence="2">HI-2016</strain>
    </source>
</reference>
<evidence type="ECO:0000313" key="3">
    <source>
        <dbReference type="Proteomes" id="UP000824540"/>
    </source>
</evidence>
<comment type="caution">
    <text evidence="2">The sequence shown here is derived from an EMBL/GenBank/DDBJ whole genome shotgun (WGS) entry which is preliminary data.</text>
</comment>
<feature type="transmembrane region" description="Helical" evidence="1">
    <location>
        <begin position="229"/>
        <end position="246"/>
    </location>
</feature>
<keyword evidence="1" id="KW-1133">Transmembrane helix</keyword>
<sequence>MIDCFNPHPVSLSRPLPSDYSPLPPPPLLVPALSLQGAVVPLPLSRAVFLTVQNTGSLPEAVTNIVLPRKQAGVITIIIIIIIIIIIVNYSLIRDNMGDEEPADDDMGGHSAAECLDVSLELQLGLLQCGVQGLLWDGVKRVPGLRWNRAVLQRATIQGAPCLSHLVYAQESVLRRGFFLSPPPPLPSETRLLLSSDSSSMDPALDTLFHSSFFSSGTAILFFRRIQPLLVAGFVCMGLVTFRQFWSLTFRLGLSSIMSRLFCLVGSLVLMYTSEFWMGVI</sequence>
<keyword evidence="3" id="KW-1185">Reference proteome</keyword>
<feature type="transmembrane region" description="Helical" evidence="1">
    <location>
        <begin position="252"/>
        <end position="272"/>
    </location>
</feature>
<evidence type="ECO:0000313" key="2">
    <source>
        <dbReference type="EMBL" id="KAG9336613.1"/>
    </source>
</evidence>
<dbReference type="EMBL" id="JAFBMS010000102">
    <property type="protein sequence ID" value="KAG9336613.1"/>
    <property type="molecule type" value="Genomic_DNA"/>
</dbReference>
<keyword evidence="1" id="KW-0472">Membrane</keyword>
<protein>
    <submittedName>
        <fullName evidence="2">Uncharacterized protein</fullName>
    </submittedName>
</protein>
<gene>
    <name evidence="2" type="ORF">JZ751_002960</name>
</gene>
<evidence type="ECO:0000256" key="1">
    <source>
        <dbReference type="SAM" id="Phobius"/>
    </source>
</evidence>
<name>A0A8T2N8A5_9TELE</name>
<organism evidence="2 3">
    <name type="scientific">Albula glossodonta</name>
    <name type="common">roundjaw bonefish</name>
    <dbReference type="NCBI Taxonomy" id="121402"/>
    <lineage>
        <taxon>Eukaryota</taxon>
        <taxon>Metazoa</taxon>
        <taxon>Chordata</taxon>
        <taxon>Craniata</taxon>
        <taxon>Vertebrata</taxon>
        <taxon>Euteleostomi</taxon>
        <taxon>Actinopterygii</taxon>
        <taxon>Neopterygii</taxon>
        <taxon>Teleostei</taxon>
        <taxon>Albuliformes</taxon>
        <taxon>Albulidae</taxon>
        <taxon>Albula</taxon>
    </lineage>
</organism>
<dbReference type="Proteomes" id="UP000824540">
    <property type="component" value="Unassembled WGS sequence"/>
</dbReference>
<feature type="transmembrane region" description="Helical" evidence="1">
    <location>
        <begin position="72"/>
        <end position="92"/>
    </location>
</feature>